<name>A0A2D2C202_9RHOB</name>
<dbReference type="RefSeq" id="WP_099649327.1">
    <property type="nucleotide sequence ID" value="NZ_CP024422.1"/>
</dbReference>
<dbReference type="EMBL" id="CP024422">
    <property type="protein sequence ID" value="ATQ56532.1"/>
    <property type="molecule type" value="Genomic_DNA"/>
</dbReference>
<gene>
    <name evidence="1" type="ORF">PYTT13_12520</name>
</gene>
<evidence type="ECO:0008006" key="3">
    <source>
        <dbReference type="Google" id="ProtNLM"/>
    </source>
</evidence>
<dbReference type="InterPro" id="IPR029063">
    <property type="entry name" value="SAM-dependent_MTases_sf"/>
</dbReference>
<dbReference type="AlphaFoldDB" id="A0A2D2C202"/>
<dbReference type="Proteomes" id="UP000229314">
    <property type="component" value="Chromosome"/>
</dbReference>
<dbReference type="Gene3D" id="3.40.50.150">
    <property type="entry name" value="Vaccinia Virus protein VP39"/>
    <property type="match status" value="1"/>
</dbReference>
<dbReference type="SUPFAM" id="SSF53335">
    <property type="entry name" value="S-adenosyl-L-methionine-dependent methyltransferases"/>
    <property type="match status" value="1"/>
</dbReference>
<protein>
    <recommendedName>
        <fullName evidence="3">SAM-dependent DNA methyltransferase</fullName>
    </recommendedName>
</protein>
<sequence length="197" mass="21986">MSHIDQTFTDVKNGIRSKERVKNLAEVFTNEREVKAMLDLVGDTAYAVETTFLEPACGNGNFLVEILARKSETIRRRFEADVNGRRVQLDLMRSIATISAIDISPGNVAEARARMLILTGELYRQILGQDVPEGVLLVCASILGRKIVVGDFINRVGTLHDIRISDDLKISCTPHRLADLLPPPEAAIKQKRKKVRH</sequence>
<organism evidence="1 2">
    <name type="scientific">Paracoccus yeei</name>
    <dbReference type="NCBI Taxonomy" id="147645"/>
    <lineage>
        <taxon>Bacteria</taxon>
        <taxon>Pseudomonadati</taxon>
        <taxon>Pseudomonadota</taxon>
        <taxon>Alphaproteobacteria</taxon>
        <taxon>Rhodobacterales</taxon>
        <taxon>Paracoccaceae</taxon>
        <taxon>Paracoccus</taxon>
    </lineage>
</organism>
<evidence type="ECO:0000313" key="2">
    <source>
        <dbReference type="Proteomes" id="UP000229314"/>
    </source>
</evidence>
<dbReference type="GeneID" id="78898475"/>
<reference evidence="1 2" key="1">
    <citation type="submission" date="2017-10" db="EMBL/GenBank/DDBJ databases">
        <title>Complete genome sequence of Paracoccus yeei TT13 isolated from human skin.</title>
        <authorList>
            <person name="Lee K."/>
            <person name="Lim J.Y."/>
            <person name="Hwang I."/>
        </authorList>
    </citation>
    <scope>NUCLEOTIDE SEQUENCE [LARGE SCALE GENOMIC DNA]</scope>
    <source>
        <strain evidence="1 2">TT13</strain>
    </source>
</reference>
<accession>A0A2D2C202</accession>
<proteinExistence type="predicted"/>
<evidence type="ECO:0000313" key="1">
    <source>
        <dbReference type="EMBL" id="ATQ56532.1"/>
    </source>
</evidence>